<evidence type="ECO:0000256" key="1">
    <source>
        <dbReference type="ARBA" id="ARBA00004141"/>
    </source>
</evidence>
<dbReference type="SUPFAM" id="SSF51735">
    <property type="entry name" value="NAD(P)-binding Rossmann-fold domains"/>
    <property type="match status" value="1"/>
</dbReference>
<keyword evidence="12" id="KW-1185">Reference proteome</keyword>
<keyword evidence="7" id="KW-0443">Lipid metabolism</keyword>
<evidence type="ECO:0000256" key="2">
    <source>
        <dbReference type="ARBA" id="ARBA00006484"/>
    </source>
</evidence>
<dbReference type="InterPro" id="IPR036291">
    <property type="entry name" value="NAD(P)-bd_dom_sf"/>
</dbReference>
<dbReference type="Gene3D" id="3.40.50.720">
    <property type="entry name" value="NAD(P)-binding Rossmann-like Domain"/>
    <property type="match status" value="1"/>
</dbReference>
<dbReference type="CDD" id="cd05339">
    <property type="entry name" value="17beta-HSDXI-like_SDR_c"/>
    <property type="match status" value="1"/>
</dbReference>
<dbReference type="RefSeq" id="WP_087004588.1">
    <property type="nucleotide sequence ID" value="NZ_FWFF01000003.1"/>
</dbReference>
<evidence type="ECO:0000256" key="5">
    <source>
        <dbReference type="ARBA" id="ARBA00022989"/>
    </source>
</evidence>
<evidence type="ECO:0000256" key="6">
    <source>
        <dbReference type="ARBA" id="ARBA00023002"/>
    </source>
</evidence>
<proteinExistence type="inferred from homology"/>
<dbReference type="InterPro" id="IPR002347">
    <property type="entry name" value="SDR_fam"/>
</dbReference>
<dbReference type="PRINTS" id="PR00080">
    <property type="entry name" value="SDRFAMILY"/>
</dbReference>
<evidence type="ECO:0000256" key="4">
    <source>
        <dbReference type="ARBA" id="ARBA00022857"/>
    </source>
</evidence>
<feature type="domain" description="Ketoreductase" evidence="10">
    <location>
        <begin position="8"/>
        <end position="183"/>
    </location>
</feature>
<protein>
    <submittedName>
        <fullName evidence="11">Short-chain dehydrogenase/reductase SDR</fullName>
    </submittedName>
</protein>
<accession>A0A1X6X1M3</accession>
<keyword evidence="3" id="KW-0812">Transmembrane</keyword>
<dbReference type="PANTHER" id="PTHR24322">
    <property type="entry name" value="PKSB"/>
    <property type="match status" value="1"/>
</dbReference>
<dbReference type="SMART" id="SM00822">
    <property type="entry name" value="PKS_KR"/>
    <property type="match status" value="1"/>
</dbReference>
<evidence type="ECO:0000256" key="9">
    <source>
        <dbReference type="RuleBase" id="RU000363"/>
    </source>
</evidence>
<sequence>MRHPLPGATFLVTGGGSGIGRLLSLRAADEGAHVVIWDLSASAGESVRDEIRARGGHADSYAIDVTDREAVKTAAEVVGPVDILVNNAGVVTGKRLLDATEEEIERTFDVNVMALYWTTRAFLGGMIERRHGAVMTVSSAAGLVGVAKQTDYSASKFAAFGFAESLRAELAKDATGVDSLVACPFYIDTGMFAGVRTKVPRLLPILDQDYAAGRILTAIVEGRQQLVMPRMVGVIPAARLLPVKLFDRVMNLFGVNDTMDAFTGRGRDLPDTTGPAVR</sequence>
<dbReference type="InterPro" id="IPR020904">
    <property type="entry name" value="Sc_DH/Rdtase_CS"/>
</dbReference>
<gene>
    <name evidence="11" type="ORF">FM105_03100</name>
</gene>
<dbReference type="FunFam" id="3.40.50.720:FF:000131">
    <property type="entry name" value="Short-chain dehydrogenase/reductase 3"/>
    <property type="match status" value="1"/>
</dbReference>
<dbReference type="EMBL" id="FWFF01000003">
    <property type="protein sequence ID" value="SLM92380.1"/>
    <property type="molecule type" value="Genomic_DNA"/>
</dbReference>
<dbReference type="InterPro" id="IPR057326">
    <property type="entry name" value="KR_dom"/>
</dbReference>
<comment type="similarity">
    <text evidence="2 9">Belongs to the short-chain dehydrogenases/reductases (SDR) family.</text>
</comment>
<dbReference type="GO" id="GO:0016616">
    <property type="term" value="F:oxidoreductase activity, acting on the CH-OH group of donors, NAD or NADP as acceptor"/>
    <property type="evidence" value="ECO:0007669"/>
    <property type="project" value="TreeGrafter"/>
</dbReference>
<evidence type="ECO:0000313" key="12">
    <source>
        <dbReference type="Proteomes" id="UP000196581"/>
    </source>
</evidence>
<evidence type="ECO:0000256" key="3">
    <source>
        <dbReference type="ARBA" id="ARBA00022692"/>
    </source>
</evidence>
<evidence type="ECO:0000256" key="7">
    <source>
        <dbReference type="ARBA" id="ARBA00023098"/>
    </source>
</evidence>
<dbReference type="PRINTS" id="PR00081">
    <property type="entry name" value="GDHRDH"/>
</dbReference>
<evidence type="ECO:0000256" key="8">
    <source>
        <dbReference type="ARBA" id="ARBA00023136"/>
    </source>
</evidence>
<keyword evidence="6" id="KW-0560">Oxidoreductase</keyword>
<name>A0A1X6X1M3_9MICO</name>
<organism evidence="11 12">
    <name type="scientific">Brevibacterium yomogidense</name>
    <dbReference type="NCBI Taxonomy" id="946573"/>
    <lineage>
        <taxon>Bacteria</taxon>
        <taxon>Bacillati</taxon>
        <taxon>Actinomycetota</taxon>
        <taxon>Actinomycetes</taxon>
        <taxon>Micrococcales</taxon>
        <taxon>Brevibacteriaceae</taxon>
        <taxon>Brevibacterium</taxon>
    </lineage>
</organism>
<reference evidence="12" key="1">
    <citation type="submission" date="2017-02" db="EMBL/GenBank/DDBJ databases">
        <authorList>
            <person name="Dridi B."/>
        </authorList>
    </citation>
    <scope>NUCLEOTIDE SEQUENCE [LARGE SCALE GENOMIC DNA]</scope>
    <source>
        <strain evidence="12">B Co 03.10</strain>
    </source>
</reference>
<dbReference type="GO" id="GO:0042445">
    <property type="term" value="P:hormone metabolic process"/>
    <property type="evidence" value="ECO:0007669"/>
    <property type="project" value="UniProtKB-ARBA"/>
</dbReference>
<dbReference type="GO" id="GO:0006066">
    <property type="term" value="P:alcohol metabolic process"/>
    <property type="evidence" value="ECO:0007669"/>
    <property type="project" value="UniProtKB-ARBA"/>
</dbReference>
<dbReference type="PANTHER" id="PTHR24322:SF736">
    <property type="entry name" value="RETINOL DEHYDROGENASE 10"/>
    <property type="match status" value="1"/>
</dbReference>
<dbReference type="AlphaFoldDB" id="A0A1X6X1M3"/>
<dbReference type="GO" id="GO:0006720">
    <property type="term" value="P:isoprenoid metabolic process"/>
    <property type="evidence" value="ECO:0007669"/>
    <property type="project" value="UniProtKB-ARBA"/>
</dbReference>
<dbReference type="PROSITE" id="PS00061">
    <property type="entry name" value="ADH_SHORT"/>
    <property type="match status" value="1"/>
</dbReference>
<evidence type="ECO:0000259" key="10">
    <source>
        <dbReference type="SMART" id="SM00822"/>
    </source>
</evidence>
<keyword evidence="4" id="KW-0521">NADP</keyword>
<keyword evidence="8" id="KW-0472">Membrane</keyword>
<comment type="subcellular location">
    <subcellularLocation>
        <location evidence="1">Membrane</location>
        <topology evidence="1">Multi-pass membrane protein</topology>
    </subcellularLocation>
</comment>
<dbReference type="Proteomes" id="UP000196581">
    <property type="component" value="Unassembled WGS sequence"/>
</dbReference>
<dbReference type="Pfam" id="PF00106">
    <property type="entry name" value="adh_short"/>
    <property type="match status" value="1"/>
</dbReference>
<evidence type="ECO:0000313" key="11">
    <source>
        <dbReference type="EMBL" id="SLM92380.1"/>
    </source>
</evidence>
<keyword evidence="5" id="KW-1133">Transmembrane helix</keyword>
<dbReference type="GO" id="GO:0016020">
    <property type="term" value="C:membrane"/>
    <property type="evidence" value="ECO:0007669"/>
    <property type="project" value="UniProtKB-SubCell"/>
</dbReference>